<dbReference type="PANTHER" id="PTHR43201">
    <property type="entry name" value="ACYL-COA SYNTHETASE"/>
    <property type="match status" value="1"/>
</dbReference>
<evidence type="ECO:0000256" key="2">
    <source>
        <dbReference type="ARBA" id="ARBA00022598"/>
    </source>
</evidence>
<evidence type="ECO:0000259" key="4">
    <source>
        <dbReference type="Pfam" id="PF13193"/>
    </source>
</evidence>
<accession>A0A9X1TH37</accession>
<evidence type="ECO:0000256" key="1">
    <source>
        <dbReference type="ARBA" id="ARBA00006432"/>
    </source>
</evidence>
<dbReference type="InterPro" id="IPR042099">
    <property type="entry name" value="ANL_N_sf"/>
</dbReference>
<sequence length="558" mass="60981">MEPSLDVTSLHNRRAVHRWERTSVGDLLERITFSHPDKEATIAAEGAFADPRLRRLTYRQADELTSQVANGLLTRGLHRGDIVMMFCENSIEGILLKLGIARAGLVCAPINPMMAPDMVAAMIELVEPKLAVVDAELWPRARQTFTDHGLEVAITVTIGGDPVPGSVGFSDFVAGQSTDEPDVEIHGDDIWEILFTSGTTALPKAVMISHTCTYMAALGFAQSLTRGLRIENDLRLCTYLPMLYHVGDQPFLYSTFLSAGTLLIGRRPDAAAIARSIAGERLTALWAGSPAMVQAVDAAFGADDDLDATCLKVIVYGWAALPPATLESLKRHCGPELLALEIFGQTESIACHRFWPDKWPELYARTAPQQNYVGLPSPLLASVVMDPEGNDLAGQPGVAGEAVYRSPAIMSGYYRDEAATREAFRYGWFHSGDSCAYDDDGLRIMLDRYKDIIKSGGENVSSLRVEAVLNQHPDVDKAVVVGLPHARWGEAVTGVVLRRPGSKATAEEIIEFCRTILAGYETPKDILFADSLPETVGGKVLKYKLRGEYSHHFDGQLR</sequence>
<dbReference type="RefSeq" id="WP_234760609.1">
    <property type="nucleotide sequence ID" value="NZ_JAKEIP010000004.1"/>
</dbReference>
<feature type="domain" description="AMP-dependent synthetase/ligase" evidence="3">
    <location>
        <begin position="34"/>
        <end position="414"/>
    </location>
</feature>
<dbReference type="Pfam" id="PF00501">
    <property type="entry name" value="AMP-binding"/>
    <property type="match status" value="1"/>
</dbReference>
<gene>
    <name evidence="5" type="ORF">L0P92_01845</name>
</gene>
<dbReference type="InterPro" id="IPR000873">
    <property type="entry name" value="AMP-dep_synth/lig_dom"/>
</dbReference>
<dbReference type="Proteomes" id="UP001139384">
    <property type="component" value="Unassembled WGS sequence"/>
</dbReference>
<evidence type="ECO:0000313" key="5">
    <source>
        <dbReference type="EMBL" id="MCF1592316.1"/>
    </source>
</evidence>
<feature type="domain" description="AMP-binding enzyme C-terminal" evidence="4">
    <location>
        <begin position="465"/>
        <end position="539"/>
    </location>
</feature>
<evidence type="ECO:0000313" key="6">
    <source>
        <dbReference type="Proteomes" id="UP001139384"/>
    </source>
</evidence>
<dbReference type="Pfam" id="PF13193">
    <property type="entry name" value="AMP-binding_C"/>
    <property type="match status" value="1"/>
</dbReference>
<name>A0A9X1TH37_STRM4</name>
<dbReference type="Gene3D" id="3.40.50.12780">
    <property type="entry name" value="N-terminal domain of ligase-like"/>
    <property type="match status" value="1"/>
</dbReference>
<keyword evidence="6" id="KW-1185">Reference proteome</keyword>
<proteinExistence type="inferred from homology"/>
<dbReference type="InterPro" id="IPR025110">
    <property type="entry name" value="AMP-bd_C"/>
</dbReference>
<organism evidence="5 6">
    <name type="scientific">Streptomyces muensis</name>
    <dbReference type="NCBI Taxonomy" id="1077944"/>
    <lineage>
        <taxon>Bacteria</taxon>
        <taxon>Bacillati</taxon>
        <taxon>Actinomycetota</taxon>
        <taxon>Actinomycetes</taxon>
        <taxon>Kitasatosporales</taxon>
        <taxon>Streptomycetaceae</taxon>
        <taxon>Streptomyces</taxon>
    </lineage>
</organism>
<dbReference type="Gene3D" id="3.30.300.30">
    <property type="match status" value="1"/>
</dbReference>
<comment type="caution">
    <text evidence="5">The sequence shown here is derived from an EMBL/GenBank/DDBJ whole genome shotgun (WGS) entry which is preliminary data.</text>
</comment>
<protein>
    <submittedName>
        <fullName evidence="5">AMP-binding protein</fullName>
    </submittedName>
</protein>
<dbReference type="GO" id="GO:0006631">
    <property type="term" value="P:fatty acid metabolic process"/>
    <property type="evidence" value="ECO:0007669"/>
    <property type="project" value="TreeGrafter"/>
</dbReference>
<keyword evidence="2" id="KW-0436">Ligase</keyword>
<reference evidence="5" key="1">
    <citation type="submission" date="2022-01" db="EMBL/GenBank/DDBJ databases">
        <title>Draft Genome Sequences of Seven Type Strains of the Genus Streptomyces.</title>
        <authorList>
            <person name="Aziz S."/>
            <person name="Coretto E."/>
            <person name="Chronakova A."/>
            <person name="Sproer C."/>
            <person name="Huber K."/>
            <person name="Nouioui I."/>
            <person name="Gross H."/>
        </authorList>
    </citation>
    <scope>NUCLEOTIDE SEQUENCE</scope>
    <source>
        <strain evidence="5">DSM 103493</strain>
    </source>
</reference>
<dbReference type="PANTHER" id="PTHR43201:SF5">
    <property type="entry name" value="MEDIUM-CHAIN ACYL-COA LIGASE ACSF2, MITOCHONDRIAL"/>
    <property type="match status" value="1"/>
</dbReference>
<dbReference type="SUPFAM" id="SSF56801">
    <property type="entry name" value="Acetyl-CoA synthetase-like"/>
    <property type="match status" value="1"/>
</dbReference>
<dbReference type="AlphaFoldDB" id="A0A9X1TH37"/>
<evidence type="ECO:0000259" key="3">
    <source>
        <dbReference type="Pfam" id="PF00501"/>
    </source>
</evidence>
<dbReference type="EMBL" id="JAKEIP010000004">
    <property type="protein sequence ID" value="MCF1592316.1"/>
    <property type="molecule type" value="Genomic_DNA"/>
</dbReference>
<dbReference type="GO" id="GO:0031956">
    <property type="term" value="F:medium-chain fatty acid-CoA ligase activity"/>
    <property type="evidence" value="ECO:0007669"/>
    <property type="project" value="TreeGrafter"/>
</dbReference>
<comment type="similarity">
    <text evidence="1">Belongs to the ATP-dependent AMP-binding enzyme family.</text>
</comment>
<dbReference type="InterPro" id="IPR045851">
    <property type="entry name" value="AMP-bd_C_sf"/>
</dbReference>